<sequence>MLHDFTEREMEKEFHKDLSHLSWDEVYNRQKERAFLLPGWLEELDLQPGDHVLDLGSGPGYMSLRIAEQVGPGGLVYAIDRSAEALEYLQDRMRQESITNIRCVAAEASTLELHDEHISSVLLTMVLHHADDPAAVISHLAELLPDGARIVIAEFYPQSPAQSGPPQAARIAPEQIVQWCQEAGLQQVGDVRPQSDEHYMLVVQQRGELKSK</sequence>
<dbReference type="EMBL" id="CP035758">
    <property type="protein sequence ID" value="QBD74699.1"/>
    <property type="molecule type" value="Genomic_DNA"/>
</dbReference>
<reference evidence="2 3" key="1">
    <citation type="submission" date="2019-01" db="EMBL/GenBank/DDBJ databases">
        <title>Ktedonosporobacter rubrisoli SCAWS-G2.</title>
        <authorList>
            <person name="Huang Y."/>
            <person name="Yan B."/>
        </authorList>
    </citation>
    <scope>NUCLEOTIDE SEQUENCE [LARGE SCALE GENOMIC DNA]</scope>
    <source>
        <strain evidence="2 3">SCAWS-G2</strain>
    </source>
</reference>
<dbReference type="Pfam" id="PF13847">
    <property type="entry name" value="Methyltransf_31"/>
    <property type="match status" value="1"/>
</dbReference>
<dbReference type="Proteomes" id="UP000290365">
    <property type="component" value="Chromosome"/>
</dbReference>
<dbReference type="GO" id="GO:0032259">
    <property type="term" value="P:methylation"/>
    <property type="evidence" value="ECO:0007669"/>
    <property type="project" value="UniProtKB-KW"/>
</dbReference>
<dbReference type="GO" id="GO:0008168">
    <property type="term" value="F:methyltransferase activity"/>
    <property type="evidence" value="ECO:0007669"/>
    <property type="project" value="UniProtKB-KW"/>
</dbReference>
<dbReference type="InterPro" id="IPR029063">
    <property type="entry name" value="SAM-dependent_MTases_sf"/>
</dbReference>
<evidence type="ECO:0000313" key="2">
    <source>
        <dbReference type="EMBL" id="QBD74699.1"/>
    </source>
</evidence>
<evidence type="ECO:0000259" key="1">
    <source>
        <dbReference type="Pfam" id="PF13847"/>
    </source>
</evidence>
<dbReference type="PANTHER" id="PTHR43861">
    <property type="entry name" value="TRANS-ACONITATE 2-METHYLTRANSFERASE-RELATED"/>
    <property type="match status" value="1"/>
</dbReference>
<dbReference type="InterPro" id="IPR025714">
    <property type="entry name" value="Methyltranfer_dom"/>
</dbReference>
<dbReference type="AlphaFoldDB" id="A0A4P6JI20"/>
<evidence type="ECO:0000313" key="3">
    <source>
        <dbReference type="Proteomes" id="UP000290365"/>
    </source>
</evidence>
<gene>
    <name evidence="2" type="ORF">EPA93_01310</name>
</gene>
<keyword evidence="3" id="KW-1185">Reference proteome</keyword>
<dbReference type="Gene3D" id="3.40.50.150">
    <property type="entry name" value="Vaccinia Virus protein VP39"/>
    <property type="match status" value="1"/>
</dbReference>
<proteinExistence type="predicted"/>
<dbReference type="SUPFAM" id="SSF53335">
    <property type="entry name" value="S-adenosyl-L-methionine-dependent methyltransferases"/>
    <property type="match status" value="1"/>
</dbReference>
<dbReference type="CDD" id="cd02440">
    <property type="entry name" value="AdoMet_MTases"/>
    <property type="match status" value="1"/>
</dbReference>
<keyword evidence="2" id="KW-0489">Methyltransferase</keyword>
<organism evidence="2 3">
    <name type="scientific">Ktedonosporobacter rubrisoli</name>
    <dbReference type="NCBI Taxonomy" id="2509675"/>
    <lineage>
        <taxon>Bacteria</taxon>
        <taxon>Bacillati</taxon>
        <taxon>Chloroflexota</taxon>
        <taxon>Ktedonobacteria</taxon>
        <taxon>Ktedonobacterales</taxon>
        <taxon>Ktedonosporobacteraceae</taxon>
        <taxon>Ktedonosporobacter</taxon>
    </lineage>
</organism>
<protein>
    <submittedName>
        <fullName evidence="2">Methyltransferase domain-containing protein</fullName>
    </submittedName>
</protein>
<keyword evidence="2" id="KW-0808">Transferase</keyword>
<dbReference type="KEGG" id="kbs:EPA93_01310"/>
<name>A0A4P6JI20_KTERU</name>
<accession>A0A4P6JI20</accession>
<feature type="domain" description="Methyltransferase" evidence="1">
    <location>
        <begin position="48"/>
        <end position="186"/>
    </location>
</feature>
<dbReference type="OrthoDB" id="156008at2"/>